<evidence type="ECO:0000313" key="4">
    <source>
        <dbReference type="Proteomes" id="UP000033956"/>
    </source>
</evidence>
<sequence length="65" mass="6743">MTNHNLRQTEQTPAAPPSGPRVGHPAYSLLMLVAGSLIQVGTVATAYVSSWDLAPRAPQGTVATS</sequence>
<accession>A0A0M2HJI1</accession>
<comment type="caution">
    <text evidence="3">The sequence shown here is derived from an EMBL/GenBank/DDBJ whole genome shotgun (WGS) entry which is preliminary data.</text>
</comment>
<organism evidence="3 4">
    <name type="scientific">Microbacterium terrae</name>
    <dbReference type="NCBI Taxonomy" id="69369"/>
    <lineage>
        <taxon>Bacteria</taxon>
        <taxon>Bacillati</taxon>
        <taxon>Actinomycetota</taxon>
        <taxon>Actinomycetes</taxon>
        <taxon>Micrococcales</taxon>
        <taxon>Microbacteriaceae</taxon>
        <taxon>Microbacterium</taxon>
    </lineage>
</organism>
<evidence type="ECO:0000256" key="1">
    <source>
        <dbReference type="SAM" id="MobiDB-lite"/>
    </source>
</evidence>
<proteinExistence type="predicted"/>
<dbReference type="EMBL" id="JYIZ01000031">
    <property type="protein sequence ID" value="KJL44518.1"/>
    <property type="molecule type" value="Genomic_DNA"/>
</dbReference>
<keyword evidence="2" id="KW-0812">Transmembrane</keyword>
<dbReference type="PATRIC" id="fig|92835.4.peg.526"/>
<dbReference type="AlphaFoldDB" id="A0A0M2HJI1"/>
<keyword evidence="2" id="KW-1133">Transmembrane helix</keyword>
<dbReference type="Proteomes" id="UP000033956">
    <property type="component" value="Unassembled WGS sequence"/>
</dbReference>
<feature type="compositionally biased region" description="Polar residues" evidence="1">
    <location>
        <begin position="1"/>
        <end position="12"/>
    </location>
</feature>
<feature type="region of interest" description="Disordered" evidence="1">
    <location>
        <begin position="1"/>
        <end position="21"/>
    </location>
</feature>
<dbReference type="STRING" id="92835.RS81_00512"/>
<evidence type="ECO:0000256" key="2">
    <source>
        <dbReference type="SAM" id="Phobius"/>
    </source>
</evidence>
<protein>
    <submittedName>
        <fullName evidence="3">Uncharacterized protein</fullName>
    </submittedName>
</protein>
<keyword evidence="2" id="KW-0472">Membrane</keyword>
<evidence type="ECO:0000313" key="3">
    <source>
        <dbReference type="EMBL" id="KJL44518.1"/>
    </source>
</evidence>
<reference evidence="3 4" key="1">
    <citation type="submission" date="2015-02" db="EMBL/GenBank/DDBJ databases">
        <title>Draft genome sequences of ten Microbacterium spp. with emphasis on heavy metal contaminated environments.</title>
        <authorList>
            <person name="Corretto E."/>
        </authorList>
    </citation>
    <scope>NUCLEOTIDE SEQUENCE [LARGE SCALE GENOMIC DNA]</scope>
    <source>
        <strain evidence="3 4">DSM 12510</strain>
    </source>
</reference>
<name>A0A0M2HJI1_9MICO</name>
<gene>
    <name evidence="3" type="ORF">RS81_00512</name>
</gene>
<keyword evidence="4" id="KW-1185">Reference proteome</keyword>
<feature type="transmembrane region" description="Helical" evidence="2">
    <location>
        <begin position="26"/>
        <end position="48"/>
    </location>
</feature>